<evidence type="ECO:0000313" key="1">
    <source>
        <dbReference type="EMBL" id="SDL99489.1"/>
    </source>
</evidence>
<evidence type="ECO:0000313" key="2">
    <source>
        <dbReference type="Proteomes" id="UP000199068"/>
    </source>
</evidence>
<organism evidence="1 2">
    <name type="scientific">Romboutsia lituseburensis DSM 797</name>
    <dbReference type="NCBI Taxonomy" id="1121325"/>
    <lineage>
        <taxon>Bacteria</taxon>
        <taxon>Bacillati</taxon>
        <taxon>Bacillota</taxon>
        <taxon>Clostridia</taxon>
        <taxon>Peptostreptococcales</taxon>
        <taxon>Peptostreptococcaceae</taxon>
        <taxon>Romboutsia</taxon>
    </lineage>
</organism>
<dbReference type="STRING" id="1121325.SAMN04515677_104413"/>
<dbReference type="PANTHER" id="PTHR36436">
    <property type="entry name" value="SLL5081 PROTEIN"/>
    <property type="match status" value="1"/>
</dbReference>
<dbReference type="Gene3D" id="2.30.320.10">
    <property type="entry name" value="YwqG-like"/>
    <property type="match status" value="1"/>
</dbReference>
<protein>
    <submittedName>
        <fullName evidence="1">Uncharacterized protein YwqG</fullName>
    </submittedName>
</protein>
<dbReference type="SUPFAM" id="SSF103032">
    <property type="entry name" value="Hypothetical protein YwqG"/>
    <property type="match status" value="1"/>
</dbReference>
<dbReference type="RefSeq" id="WP_092725848.1">
    <property type="nucleotide sequence ID" value="NZ_FNGW01000004.1"/>
</dbReference>
<accession>A0A1G9PLA3</accession>
<dbReference type="Pfam" id="PF09234">
    <property type="entry name" value="DUF1963"/>
    <property type="match status" value="1"/>
</dbReference>
<dbReference type="InterPro" id="IPR035948">
    <property type="entry name" value="YwqG-like_sf"/>
</dbReference>
<dbReference type="Proteomes" id="UP000199068">
    <property type="component" value="Unassembled WGS sequence"/>
</dbReference>
<dbReference type="AlphaFoldDB" id="A0A1G9PLA3"/>
<reference evidence="1 2" key="1">
    <citation type="submission" date="2016-10" db="EMBL/GenBank/DDBJ databases">
        <authorList>
            <person name="de Groot N.N."/>
        </authorList>
    </citation>
    <scope>NUCLEOTIDE SEQUENCE [LARGE SCALE GENOMIC DNA]</scope>
    <source>
        <strain evidence="1 2">DSM 797</strain>
    </source>
</reference>
<sequence length="273" mass="32018">MKNQSPTVEQVKEILNIVKENTLKEVLHISAIKENTSLYDSKFGGVPYLPKCSGLPVNEDGQQLRLLSQINFEDLPDNNIFPNEGILQFYVNDIYNMDLDNQTKQDNFRVIYYENIDLSIKEDDVIKKIDDFESWNEDEEFPIQDEYKLEFEIAKEGITIQDYNFDKLFNNECNKSFINTIDDEVMDEIYDDDDEQKDGCTQHKLGGYPFFAQQDPREGEKSLRRFDTLLLQIDTEEDEGIVWGDCGICNFFINSEDLKNKDFSNVLFNWDCY</sequence>
<dbReference type="PANTHER" id="PTHR36436:SF6">
    <property type="entry name" value="SLL5081 PROTEIN"/>
    <property type="match status" value="1"/>
</dbReference>
<dbReference type="EMBL" id="FNGW01000004">
    <property type="protein sequence ID" value="SDL99489.1"/>
    <property type="molecule type" value="Genomic_DNA"/>
</dbReference>
<gene>
    <name evidence="1" type="ORF">SAMN04515677_104413</name>
</gene>
<dbReference type="InterPro" id="IPR015315">
    <property type="entry name" value="DUF1963"/>
</dbReference>
<proteinExistence type="predicted"/>
<name>A0A1G9PLA3_9FIRM</name>
<keyword evidence="2" id="KW-1185">Reference proteome</keyword>